<sequence>MVVKKSLLDVYGDIGLHHLSWTRSDHAPLLQSCEFSNIPVVESFKFQKFWTERRFQWFVKIGLLKLKLAIREDIVRIKDDLFQQDPNPSNKAILQKASAQWINEGDRNTKNFHCLVKGRRKKLKLLMI</sequence>
<organism evidence="1 2">
    <name type="scientific">Solanum commersonii</name>
    <name type="common">Commerson's wild potato</name>
    <name type="synonym">Commerson's nightshade</name>
    <dbReference type="NCBI Taxonomy" id="4109"/>
    <lineage>
        <taxon>Eukaryota</taxon>
        <taxon>Viridiplantae</taxon>
        <taxon>Streptophyta</taxon>
        <taxon>Embryophyta</taxon>
        <taxon>Tracheophyta</taxon>
        <taxon>Spermatophyta</taxon>
        <taxon>Magnoliopsida</taxon>
        <taxon>eudicotyledons</taxon>
        <taxon>Gunneridae</taxon>
        <taxon>Pentapetalae</taxon>
        <taxon>asterids</taxon>
        <taxon>lamiids</taxon>
        <taxon>Solanales</taxon>
        <taxon>Solanaceae</taxon>
        <taxon>Solanoideae</taxon>
        <taxon>Solaneae</taxon>
        <taxon>Solanum</taxon>
    </lineage>
</organism>
<evidence type="ECO:0000313" key="1">
    <source>
        <dbReference type="EMBL" id="KAG5590466.1"/>
    </source>
</evidence>
<reference evidence="1 2" key="1">
    <citation type="submission" date="2020-09" db="EMBL/GenBank/DDBJ databases">
        <title>De no assembly of potato wild relative species, Solanum commersonii.</title>
        <authorList>
            <person name="Cho K."/>
        </authorList>
    </citation>
    <scope>NUCLEOTIDE SEQUENCE [LARGE SCALE GENOMIC DNA]</scope>
    <source>
        <strain evidence="1">LZ3.2</strain>
        <tissue evidence="1">Leaf</tissue>
    </source>
</reference>
<comment type="caution">
    <text evidence="1">The sequence shown here is derived from an EMBL/GenBank/DDBJ whole genome shotgun (WGS) entry which is preliminary data.</text>
</comment>
<protein>
    <submittedName>
        <fullName evidence="1">Uncharacterized protein</fullName>
    </submittedName>
</protein>
<keyword evidence="2" id="KW-1185">Reference proteome</keyword>
<gene>
    <name evidence="1" type="ORF">H5410_040980</name>
</gene>
<evidence type="ECO:0000313" key="2">
    <source>
        <dbReference type="Proteomes" id="UP000824120"/>
    </source>
</evidence>
<dbReference type="EMBL" id="JACXVP010000008">
    <property type="protein sequence ID" value="KAG5590466.1"/>
    <property type="molecule type" value="Genomic_DNA"/>
</dbReference>
<proteinExistence type="predicted"/>
<dbReference type="AlphaFoldDB" id="A0A9J5XRP6"/>
<accession>A0A9J5XRP6</accession>
<dbReference type="Proteomes" id="UP000824120">
    <property type="component" value="Chromosome 8"/>
</dbReference>
<name>A0A9J5XRP6_SOLCO</name>